<dbReference type="PANTHER" id="PTHR31310:SF10">
    <property type="entry name" value="INOSITOLPHOSPHOTRANSFERASE AUR1_IPT1 DOMAIN-CONTAINING PROTEIN"/>
    <property type="match status" value="1"/>
</dbReference>
<feature type="domain" description="Inositolphosphotransferase Aur1/Ipt1" evidence="6">
    <location>
        <begin position="185"/>
        <end position="312"/>
    </location>
</feature>
<keyword evidence="3 5" id="KW-1133">Transmembrane helix</keyword>
<protein>
    <recommendedName>
        <fullName evidence="6">Inositolphosphotransferase Aur1/Ipt1 domain-containing protein</fullName>
    </recommendedName>
</protein>
<feature type="transmembrane region" description="Helical" evidence="5">
    <location>
        <begin position="207"/>
        <end position="227"/>
    </location>
</feature>
<keyword evidence="8" id="KW-1185">Reference proteome</keyword>
<evidence type="ECO:0000256" key="2">
    <source>
        <dbReference type="ARBA" id="ARBA00022692"/>
    </source>
</evidence>
<evidence type="ECO:0000256" key="3">
    <source>
        <dbReference type="ARBA" id="ARBA00022989"/>
    </source>
</evidence>
<dbReference type="CDD" id="cd03386">
    <property type="entry name" value="PAP2_Aur1_like"/>
    <property type="match status" value="1"/>
</dbReference>
<name>A0A9P4SLD7_9PEZI</name>
<evidence type="ECO:0000313" key="8">
    <source>
        <dbReference type="Proteomes" id="UP000799429"/>
    </source>
</evidence>
<dbReference type="GO" id="GO:0016020">
    <property type="term" value="C:membrane"/>
    <property type="evidence" value="ECO:0007669"/>
    <property type="project" value="UniProtKB-SubCell"/>
</dbReference>
<gene>
    <name evidence="7" type="ORF">M501DRAFT_985847</name>
</gene>
<comment type="caution">
    <text evidence="7">The sequence shown here is derived from an EMBL/GenBank/DDBJ whole genome shotgun (WGS) entry which is preliminary data.</text>
</comment>
<accession>A0A9P4SLD7</accession>
<feature type="transmembrane region" description="Helical" evidence="5">
    <location>
        <begin position="128"/>
        <end position="148"/>
    </location>
</feature>
<keyword evidence="2 5" id="KW-0812">Transmembrane</keyword>
<dbReference type="Proteomes" id="UP000799429">
    <property type="component" value="Unassembled WGS sequence"/>
</dbReference>
<evidence type="ECO:0000259" key="6">
    <source>
        <dbReference type="Pfam" id="PF14378"/>
    </source>
</evidence>
<organism evidence="7 8">
    <name type="scientific">Patellaria atrata CBS 101060</name>
    <dbReference type="NCBI Taxonomy" id="1346257"/>
    <lineage>
        <taxon>Eukaryota</taxon>
        <taxon>Fungi</taxon>
        <taxon>Dikarya</taxon>
        <taxon>Ascomycota</taxon>
        <taxon>Pezizomycotina</taxon>
        <taxon>Dothideomycetes</taxon>
        <taxon>Dothideomycetes incertae sedis</taxon>
        <taxon>Patellariales</taxon>
        <taxon>Patellariaceae</taxon>
        <taxon>Patellaria</taxon>
    </lineage>
</organism>
<comment type="subcellular location">
    <subcellularLocation>
        <location evidence="1">Membrane</location>
        <topology evidence="1">Multi-pass membrane protein</topology>
    </subcellularLocation>
</comment>
<dbReference type="InterPro" id="IPR052185">
    <property type="entry name" value="IPC_Synthase-Related"/>
</dbReference>
<evidence type="ECO:0000256" key="1">
    <source>
        <dbReference type="ARBA" id="ARBA00004141"/>
    </source>
</evidence>
<feature type="transmembrane region" description="Helical" evidence="5">
    <location>
        <begin position="291"/>
        <end position="311"/>
    </location>
</feature>
<feature type="transmembrane region" description="Helical" evidence="5">
    <location>
        <begin position="332"/>
        <end position="354"/>
    </location>
</feature>
<feature type="transmembrane region" description="Helical" evidence="5">
    <location>
        <begin position="27"/>
        <end position="44"/>
    </location>
</feature>
<evidence type="ECO:0000313" key="7">
    <source>
        <dbReference type="EMBL" id="KAF2843753.1"/>
    </source>
</evidence>
<evidence type="ECO:0000256" key="4">
    <source>
        <dbReference type="ARBA" id="ARBA00023136"/>
    </source>
</evidence>
<dbReference type="AlphaFoldDB" id="A0A9P4SLD7"/>
<dbReference type="OrthoDB" id="2566866at2759"/>
<proteinExistence type="predicted"/>
<feature type="transmembrane region" description="Helical" evidence="5">
    <location>
        <begin position="239"/>
        <end position="257"/>
    </location>
</feature>
<dbReference type="InterPro" id="IPR026841">
    <property type="entry name" value="Aur1/Ipt1"/>
</dbReference>
<dbReference type="Pfam" id="PF14378">
    <property type="entry name" value="PAP2_3"/>
    <property type="match status" value="1"/>
</dbReference>
<keyword evidence="4 5" id="KW-0472">Membrane</keyword>
<sequence>MADAPIANNGTAEQPSWGKGQLASHTWMEPVMVASILFFAMFINRRKNYSIFGSEKAYALLEEDSLAARLSDDAPTYDPENRDDPEYVYTASKHPPKRRNCCGTVVHTPNSSRFANHFHSRILQKFPFLIEMFYWIVNFGFYACTRAMTEVIFVKEKVWDIAQDHGTGVLTIEHESFFSIFFPIHEVSFQQWFMNGHTSLLTFLNRIYSLIHIPGTVGFIAWYYYVAPNHGTFAIARRTMTLTNFIAFTTFTLWPTMPPRLLPKEYGFYDTVHHENAESVWVQGKYVNSLGAMPSLHFGYAFCIGAGMIYHSGIFRRTLKKGESVKSKIGKILYVAGGIAYPTMVLVVIIATANHYWLDAVAATFVVLLSYMCNRVFLILLPLEDLLLWCLRLEKPIPSTGERFHKRGGRI</sequence>
<reference evidence="7" key="1">
    <citation type="journal article" date="2020" name="Stud. Mycol.">
        <title>101 Dothideomycetes genomes: a test case for predicting lifestyles and emergence of pathogens.</title>
        <authorList>
            <person name="Haridas S."/>
            <person name="Albert R."/>
            <person name="Binder M."/>
            <person name="Bloem J."/>
            <person name="Labutti K."/>
            <person name="Salamov A."/>
            <person name="Andreopoulos B."/>
            <person name="Baker S."/>
            <person name="Barry K."/>
            <person name="Bills G."/>
            <person name="Bluhm B."/>
            <person name="Cannon C."/>
            <person name="Castanera R."/>
            <person name="Culley D."/>
            <person name="Daum C."/>
            <person name="Ezra D."/>
            <person name="Gonzalez J."/>
            <person name="Henrissat B."/>
            <person name="Kuo A."/>
            <person name="Liang C."/>
            <person name="Lipzen A."/>
            <person name="Lutzoni F."/>
            <person name="Magnuson J."/>
            <person name="Mondo S."/>
            <person name="Nolan M."/>
            <person name="Ohm R."/>
            <person name="Pangilinan J."/>
            <person name="Park H.-J."/>
            <person name="Ramirez L."/>
            <person name="Alfaro M."/>
            <person name="Sun H."/>
            <person name="Tritt A."/>
            <person name="Yoshinaga Y."/>
            <person name="Zwiers L.-H."/>
            <person name="Turgeon B."/>
            <person name="Goodwin S."/>
            <person name="Spatafora J."/>
            <person name="Crous P."/>
            <person name="Grigoriev I."/>
        </authorList>
    </citation>
    <scope>NUCLEOTIDE SEQUENCE</scope>
    <source>
        <strain evidence="7">CBS 101060</strain>
    </source>
</reference>
<dbReference type="PANTHER" id="PTHR31310">
    <property type="match status" value="1"/>
</dbReference>
<dbReference type="EMBL" id="MU006089">
    <property type="protein sequence ID" value="KAF2843753.1"/>
    <property type="molecule type" value="Genomic_DNA"/>
</dbReference>
<evidence type="ECO:0000256" key="5">
    <source>
        <dbReference type="SAM" id="Phobius"/>
    </source>
</evidence>
<feature type="transmembrane region" description="Helical" evidence="5">
    <location>
        <begin position="360"/>
        <end position="383"/>
    </location>
</feature>